<name>A0A198FMC6_9GAMM</name>
<keyword evidence="1 5" id="KW-0963">Cytoplasm</keyword>
<evidence type="ECO:0000256" key="2">
    <source>
        <dbReference type="ARBA" id="ARBA00022517"/>
    </source>
</evidence>
<dbReference type="GO" id="GO:1902626">
    <property type="term" value="P:assembly of large subunit precursor of preribosome"/>
    <property type="evidence" value="ECO:0007669"/>
    <property type="project" value="UniProtKB-UniRule"/>
</dbReference>
<organism evidence="6 7">
    <name type="scientific">Proteus myxofaciens ATCC 19692</name>
    <dbReference type="NCBI Taxonomy" id="1354337"/>
    <lineage>
        <taxon>Bacteria</taxon>
        <taxon>Pseudomonadati</taxon>
        <taxon>Pseudomonadota</taxon>
        <taxon>Gammaproteobacteria</taxon>
        <taxon>Enterobacterales</taxon>
        <taxon>Morganellaceae</taxon>
        <taxon>Proteus</taxon>
    </lineage>
</organism>
<comment type="function">
    <text evidence="5">Member of a network of 50S ribosomal subunit biogenesis factors which assembles along the 30S-50S interface, preventing incorrect 23S rRNA structures from forming. Promotes peptidyl transferase center (PTC) maturation.</text>
</comment>
<dbReference type="InterPro" id="IPR006839">
    <property type="entry name" value="DarP"/>
</dbReference>
<dbReference type="HAMAP" id="MF_00765">
    <property type="entry name" value="DarP"/>
    <property type="match status" value="1"/>
</dbReference>
<dbReference type="AlphaFoldDB" id="A0A198FMC6"/>
<evidence type="ECO:0000313" key="7">
    <source>
        <dbReference type="Proteomes" id="UP000094023"/>
    </source>
</evidence>
<keyword evidence="3 5" id="KW-0699">rRNA-binding</keyword>
<dbReference type="GO" id="GO:0019843">
    <property type="term" value="F:rRNA binding"/>
    <property type="evidence" value="ECO:0007669"/>
    <property type="project" value="UniProtKB-UniRule"/>
</dbReference>
<evidence type="ECO:0000256" key="1">
    <source>
        <dbReference type="ARBA" id="ARBA00022490"/>
    </source>
</evidence>
<dbReference type="CDD" id="cd16331">
    <property type="entry name" value="YjgA-like"/>
    <property type="match status" value="1"/>
</dbReference>
<dbReference type="NCBIfam" id="NF003593">
    <property type="entry name" value="PRK05255.1-1"/>
    <property type="match status" value="1"/>
</dbReference>
<dbReference type="EMBL" id="LXEN01000102">
    <property type="protein sequence ID" value="OAT26102.1"/>
    <property type="molecule type" value="Genomic_DNA"/>
</dbReference>
<keyword evidence="7" id="KW-1185">Reference proteome</keyword>
<keyword evidence="4 5" id="KW-0694">RNA-binding</keyword>
<dbReference type="PANTHER" id="PTHR38101:SF1">
    <property type="entry name" value="UPF0307 PROTEIN YJGA"/>
    <property type="match status" value="1"/>
</dbReference>
<protein>
    <recommendedName>
        <fullName evidence="5">Dual-action ribosomal maturation protein DarP</fullName>
    </recommendedName>
    <alternativeName>
        <fullName evidence="5">Large ribosomal subunit assembly factor DarP</fullName>
    </alternativeName>
</protein>
<keyword evidence="2 5" id="KW-0690">Ribosome biogenesis</keyword>
<evidence type="ECO:0000313" key="6">
    <source>
        <dbReference type="EMBL" id="OAT26102.1"/>
    </source>
</evidence>
<dbReference type="Proteomes" id="UP000094023">
    <property type="component" value="Unassembled WGS sequence"/>
</dbReference>
<dbReference type="PATRIC" id="fig|1354337.4.peg.2208"/>
<gene>
    <name evidence="5" type="primary">darP</name>
    <name evidence="6" type="ORF">M983_2156</name>
</gene>
<dbReference type="Pfam" id="PF04751">
    <property type="entry name" value="DarP"/>
    <property type="match status" value="1"/>
</dbReference>
<dbReference type="GO" id="GO:0043022">
    <property type="term" value="F:ribosome binding"/>
    <property type="evidence" value="ECO:0007669"/>
    <property type="project" value="UniProtKB-UniRule"/>
</dbReference>
<reference evidence="6 7" key="1">
    <citation type="submission" date="2016-04" db="EMBL/GenBank/DDBJ databases">
        <title>ATOL: Assembling a taxonomically balanced genome-scale reconstruction of the evolutionary history of the Enterobacteriaceae.</title>
        <authorList>
            <person name="Plunkett G.III."/>
            <person name="Neeno-Eckwall E.C."/>
            <person name="Glasner J.D."/>
            <person name="Perna N.T."/>
        </authorList>
    </citation>
    <scope>NUCLEOTIDE SEQUENCE [LARGE SCALE GENOMIC DNA]</scope>
    <source>
        <strain evidence="6 7">ATCC 19692</strain>
    </source>
</reference>
<evidence type="ECO:0000256" key="5">
    <source>
        <dbReference type="HAMAP-Rule" id="MF_00765"/>
    </source>
</evidence>
<sequence>MLTPVGLLVIHQITLPAYSATGIMIMAKQPEEWHYLNPEFDNTPLEEEEDDEIIWVSKSEIKRDAEALKKLGTELVELSAQELERVPLDEKLLASIKLAQKVQREARRRQIQYIGKLLRNVDEEPIRQALDKLKNRHNQQILVLHKLEDLRIRLVEGGNEVIEEVVALYPMADRQQLRTLIRNAKKEKEGNKPPKSFRLLFQYLKDLSESA</sequence>
<dbReference type="PANTHER" id="PTHR38101">
    <property type="entry name" value="UPF0307 PROTEIN YJGA"/>
    <property type="match status" value="1"/>
</dbReference>
<evidence type="ECO:0000256" key="3">
    <source>
        <dbReference type="ARBA" id="ARBA00022730"/>
    </source>
</evidence>
<dbReference type="Gene3D" id="1.10.60.30">
    <property type="entry name" value="PSPTO4464-like domains"/>
    <property type="match status" value="2"/>
</dbReference>
<dbReference type="STRING" id="1354337.M983_2156"/>
<comment type="caution">
    <text evidence="6">The sequence shown here is derived from an EMBL/GenBank/DDBJ whole genome shotgun (WGS) entry which is preliminary data.</text>
</comment>
<accession>A0A198FMC6</accession>
<dbReference type="GO" id="GO:0005829">
    <property type="term" value="C:cytosol"/>
    <property type="evidence" value="ECO:0007669"/>
    <property type="project" value="TreeGrafter"/>
</dbReference>
<dbReference type="SUPFAM" id="SSF158710">
    <property type="entry name" value="PSPTO4464-like"/>
    <property type="match status" value="1"/>
</dbReference>
<evidence type="ECO:0000256" key="4">
    <source>
        <dbReference type="ARBA" id="ARBA00022884"/>
    </source>
</evidence>
<comment type="similarity">
    <text evidence="5">Belongs to the DarP family.</text>
</comment>
<comment type="subcellular location">
    <subcellularLocation>
        <location evidence="5">Cytoplasm</location>
    </subcellularLocation>
    <text evidence="5">Associates with late stage pre-50S ribosomal subunits.</text>
</comment>
<dbReference type="FunFam" id="1.10.60.30:FF:000002">
    <property type="entry name" value="UPF0307 protein YjgA"/>
    <property type="match status" value="1"/>
</dbReference>
<proteinExistence type="inferred from homology"/>
<dbReference type="InterPro" id="IPR023153">
    <property type="entry name" value="DarP_sf"/>
</dbReference>